<gene>
    <name evidence="2" type="ORF">SPARVUS_LOCUS15356324</name>
</gene>
<keyword evidence="3" id="KW-1185">Reference proteome</keyword>
<accession>A0ABN9H3U8</accession>
<feature type="compositionally biased region" description="Polar residues" evidence="1">
    <location>
        <begin position="59"/>
        <end position="68"/>
    </location>
</feature>
<evidence type="ECO:0000313" key="2">
    <source>
        <dbReference type="EMBL" id="CAI9616325.1"/>
    </source>
</evidence>
<dbReference type="Proteomes" id="UP001162483">
    <property type="component" value="Unassembled WGS sequence"/>
</dbReference>
<protein>
    <submittedName>
        <fullName evidence="2">Uncharacterized protein</fullName>
    </submittedName>
</protein>
<feature type="region of interest" description="Disordered" evidence="1">
    <location>
        <begin position="37"/>
        <end position="68"/>
    </location>
</feature>
<name>A0ABN9H3U8_9NEOB</name>
<proteinExistence type="predicted"/>
<sequence length="68" mass="7121">MASVAMVGRTAAMGGRYRGPMTHSGPLASSMRRRYRGHDRIPGPLAAAVGGSAMEGPRTLSQNGTHQK</sequence>
<evidence type="ECO:0000256" key="1">
    <source>
        <dbReference type="SAM" id="MobiDB-lite"/>
    </source>
</evidence>
<organism evidence="2 3">
    <name type="scientific">Staurois parvus</name>
    <dbReference type="NCBI Taxonomy" id="386267"/>
    <lineage>
        <taxon>Eukaryota</taxon>
        <taxon>Metazoa</taxon>
        <taxon>Chordata</taxon>
        <taxon>Craniata</taxon>
        <taxon>Vertebrata</taxon>
        <taxon>Euteleostomi</taxon>
        <taxon>Amphibia</taxon>
        <taxon>Batrachia</taxon>
        <taxon>Anura</taxon>
        <taxon>Neobatrachia</taxon>
        <taxon>Ranoidea</taxon>
        <taxon>Ranidae</taxon>
        <taxon>Staurois</taxon>
    </lineage>
</organism>
<evidence type="ECO:0000313" key="3">
    <source>
        <dbReference type="Proteomes" id="UP001162483"/>
    </source>
</evidence>
<reference evidence="2" key="1">
    <citation type="submission" date="2023-05" db="EMBL/GenBank/DDBJ databases">
        <authorList>
            <person name="Stuckert A."/>
        </authorList>
    </citation>
    <scope>NUCLEOTIDE SEQUENCE</scope>
</reference>
<comment type="caution">
    <text evidence="2">The sequence shown here is derived from an EMBL/GenBank/DDBJ whole genome shotgun (WGS) entry which is preliminary data.</text>
</comment>
<dbReference type="EMBL" id="CATNWA010020047">
    <property type="protein sequence ID" value="CAI9616325.1"/>
    <property type="molecule type" value="Genomic_DNA"/>
</dbReference>